<evidence type="ECO:0000313" key="4">
    <source>
        <dbReference type="Proteomes" id="UP000377224"/>
    </source>
</evidence>
<sequence>MQDQRPQDASGYVNFINLFKQADLEQAMLSHKDSDSYQSVWRYYFACVGLLDSPRLLEPLALLKQSLGQLIGMPRVRRSIEGQIAQPAEAHAKGSLPRIYDNIQAFETRLKNTLAYEASAATAIAKNMHFVWLGGGLGAIQHDYLNLWRQVLSGHGYSLHLWYDSDALLAWQTNKLIVEAAKADAMQHGGSAKVSEAELGTLYEERAIALKQQMFMHINAARERGMSADEARADLLTRAYGQDAAHLEGLIEQNRRSLLDLAGNDLQLRDLHDLDTPLQLQDIYDRETRLRGNLAAASDVVRAEALYNEGGGYADVDNLPPLVKKLGGVDISTFGGDARLGVLQLLLDHNPHWMPGRQARRDGYSDYLGRIPEEHRSALDAFARKNPVLSEVFQAPAELLARPQALRAVAVQSTLSNSFLAAHAGAPMLKSVIERFRFNYQLIDQTARLAEKRGVALSDFDNMSVLSREVLEQAYGSFAELSMSEDVAASYLALAVAGYYSDGIRAQSEWTIYLTGPAAMRDGMADYHRHNFVPREEEQLRLEAAIEPLWMINDKTEEEQDHSWKDNASDVEQWVLDEQQRWREGQFSARYNGDIDALLTQQTVMFEEGWPVIEGRPVLLVDVLQRMMDRLGEPFVAAMRRGHNGPLVFPSGPGLGFDDREAIKAQPIDLRAPASLGDAQTQGLALDEVLSAIAEGTLEFFQVSALQRALLGQLLGVRSLDNQSLKSVVADLDNLANNVAEVGASVRYAAIERHLYQQRAAAFMAGLASHADQPPVSSGSALTLKRAALSQAHTLFQWGRHVAHIQEVATREHRDQVILQLGQVLGQIEASEVKLVPQDLLLAGPGDPGARCYPLALIMSAALEQGVAASRRLRERFFLATAEPQQNESAMFLRALEELRGVQLHEVGSPLGRVDLQQLGATLEAYESTRTLMLNSDNHAMLVAKTFDGDQATYHFYDPNFGVFEFNHPALFQQALIDFFQAQGLAKYYVAYGDAARPTFDLIELQGQKISAQELSDGFRVRQLLESDNVLPEYAGRPIRQRLNSARGQSLVSNPHLGRSLRDLDSHWWGQQIAHATDALQALHTSVTPLVPLFETLTITPDGKNRIWLIDPLQTEHAVEVTSTDHRLLRIKNYLSELFSTLGTKPAPGLVEADAVHTLNTGFTIQALMNALRGREGDDRTLTTAVRLHAYVNYAQLAHGNITDVAGLISLMKTALNEEKVIARTCAPVVGEALGHVLNEGVGIILGLANVGFDIYQLTMADNEIERAQYGTQLAFDYTSLALTAGGIGAAAAGAATAAAVLGGAGVILGGLAVGVAALAQGFANIAQQAQAVGLFFDNLETAYRGVGYRYDDALGGWTANPAMIVKTLDFNRATLTLDSPKLYRLRDHFGVPDFNPDYQKALNLQRELGLPGTIKLALPVGQLVVLPCTPQTCYGYLYKALPFSTLRHDTGFDTARRLEKKDREGQWQFLFSFYSFPTHYIVNRLTPAYRPTVIEILLDANERALAVPLAPADWHAFLSYRIKGGGASCSLILNRGINVELESPSLQLCSWKLVATWATERDVQVLVGGEIIIGGVKVTLSGKGRHEVLIRLTDRQLFRVDRARGQLLILEQTAPAGEDEQSLLKHYQSLVSEHRLVLPYTPLHNYLIPFESAHQPRHTTAWYDAAGERFLYIRNEQVLQADEALLAAVVDGSAFFYEPQNYVIWQVDAVSGLLQFCYRMLVMHGQCSIRRIDLDDQGVIHIEQQWTGPDQSTTQFNYLLHDGQLQLTSVTRDMDRDLGKRVFAQQALKDWSQVLGNYVPLSTVPERDGVATLDWQPATYVSVCWAFDPDKRDLVWIRSRDRLCIHPFIAAGYVRGWKDSISKLADLLLLPANDQQNLYFIYDRAAQKLCRVQRSLSGADQRWPSQWSHQWVEPAGLKDVVAVEGGYLALTDEGLFFNLTAEGEVQLGGLSEGWLKGRTQWWSALEELAQKYPVNSFAILGVRNTSGERNLCAWYLDNRLLLCDLGHDKEVRLLGVTPDNKAAWLLDVTSGEIWNQTFFDSRQLEQAFGKGQQLLAGDWLPAPQAEWDDWRFGGVTNEGSGLRGMSVEGVSLQLRYQETERVIGVDQRWARAHAEHLLESLQALLEIAEHGEFIAVESGADVLQWYDVANARMIRVASHDLPGDCELLGTCYGNVLLHEPRAHRVSVYPGRDSIGPFDYVQRNAEVLVVEGQNKVNDLLPLIADDVRRLVLRMGQGGVSYHLSKASWLRLDSVIVDCRPGPGESPAIPGKLIWAVDAPGKLQLSEVGEHLLIVDPDRQHSLILRDVCSVDPALRGNVFLGFEGQNSYPVFRLVQWLRGVPNAQTGATLEQLLPVVTA</sequence>
<dbReference type="EMBL" id="CABVIN010000003">
    <property type="protein sequence ID" value="VVP05357.1"/>
    <property type="molecule type" value="Genomic_DNA"/>
</dbReference>
<dbReference type="Pfam" id="PF12920">
    <property type="entry name" value="TcdA_TcdB_pore"/>
    <property type="match status" value="1"/>
</dbReference>
<feature type="domain" description="GT44" evidence="1">
    <location>
        <begin position="126"/>
        <end position="514"/>
    </location>
</feature>
<evidence type="ECO:0008006" key="5">
    <source>
        <dbReference type="Google" id="ProtNLM"/>
    </source>
</evidence>
<feature type="domain" description="TcdA/TcdB toxin pore forming" evidence="2">
    <location>
        <begin position="1072"/>
        <end position="1709"/>
    </location>
</feature>
<dbReference type="InterPro" id="IPR029044">
    <property type="entry name" value="Nucleotide-diphossugar_trans"/>
</dbReference>
<name>A0A5E7L0K8_PSEFL</name>
<dbReference type="Gene3D" id="3.90.550.20">
    <property type="match status" value="1"/>
</dbReference>
<gene>
    <name evidence="3" type="ORF">PS896_03051</name>
</gene>
<dbReference type="CDD" id="cd20495">
    <property type="entry name" value="C58_PaToxP-like"/>
    <property type="match status" value="1"/>
</dbReference>
<dbReference type="GO" id="GO:0016757">
    <property type="term" value="F:glycosyltransferase activity"/>
    <property type="evidence" value="ECO:0007669"/>
    <property type="project" value="InterPro"/>
</dbReference>
<dbReference type="SUPFAM" id="SSF53448">
    <property type="entry name" value="Nucleotide-diphospho-sugar transferases"/>
    <property type="match status" value="1"/>
</dbReference>
<accession>A0A5E7L0K8</accession>
<evidence type="ECO:0000313" key="3">
    <source>
        <dbReference type="EMBL" id="VVP05357.1"/>
    </source>
</evidence>
<reference evidence="3 4" key="1">
    <citation type="submission" date="2019-09" db="EMBL/GenBank/DDBJ databases">
        <authorList>
            <person name="Chandra G."/>
            <person name="Truman W A."/>
        </authorList>
    </citation>
    <scope>NUCLEOTIDE SEQUENCE [LARGE SCALE GENOMIC DNA]</scope>
    <source>
        <strain evidence="3">PS896</strain>
    </source>
</reference>
<evidence type="ECO:0000259" key="2">
    <source>
        <dbReference type="Pfam" id="PF12920"/>
    </source>
</evidence>
<dbReference type="Pfam" id="PF12919">
    <property type="entry name" value="TcdA_TcdB"/>
    <property type="match status" value="1"/>
</dbReference>
<dbReference type="InterPro" id="IPR024769">
    <property type="entry name" value="TcdA/TcdB_pore_forming"/>
</dbReference>
<dbReference type="RefSeq" id="WP_150647824.1">
    <property type="nucleotide sequence ID" value="NZ_CABVIN010000003.1"/>
</dbReference>
<proteinExistence type="predicted"/>
<organism evidence="3 4">
    <name type="scientific">Pseudomonas fluorescens</name>
    <dbReference type="NCBI Taxonomy" id="294"/>
    <lineage>
        <taxon>Bacteria</taxon>
        <taxon>Pseudomonadati</taxon>
        <taxon>Pseudomonadota</taxon>
        <taxon>Gammaproteobacteria</taxon>
        <taxon>Pseudomonadales</taxon>
        <taxon>Pseudomonadaceae</taxon>
        <taxon>Pseudomonas</taxon>
    </lineage>
</organism>
<evidence type="ECO:0000259" key="1">
    <source>
        <dbReference type="Pfam" id="PF12919"/>
    </source>
</evidence>
<protein>
    <recommendedName>
        <fullName evidence="5">Toxin</fullName>
    </recommendedName>
</protein>
<dbReference type="Proteomes" id="UP000377224">
    <property type="component" value="Unassembled WGS sequence"/>
</dbReference>
<dbReference type="InterPro" id="IPR024770">
    <property type="entry name" value="TcdA/TcdB_cat"/>
</dbReference>